<keyword evidence="2" id="KW-1185">Reference proteome</keyword>
<protein>
    <recommendedName>
        <fullName evidence="3">F-box domain-containing protein</fullName>
    </recommendedName>
</protein>
<evidence type="ECO:0000313" key="1">
    <source>
        <dbReference type="EMBL" id="EPS99396.1"/>
    </source>
</evidence>
<organism evidence="1 2">
    <name type="scientific">Fomitopsis schrenkii</name>
    <name type="common">Brown rot fungus</name>
    <dbReference type="NCBI Taxonomy" id="2126942"/>
    <lineage>
        <taxon>Eukaryota</taxon>
        <taxon>Fungi</taxon>
        <taxon>Dikarya</taxon>
        <taxon>Basidiomycota</taxon>
        <taxon>Agaricomycotina</taxon>
        <taxon>Agaricomycetes</taxon>
        <taxon>Polyporales</taxon>
        <taxon>Fomitopsis</taxon>
    </lineage>
</organism>
<reference evidence="1 2" key="1">
    <citation type="journal article" date="2012" name="Science">
        <title>The Paleozoic origin of enzymatic lignin decomposition reconstructed from 31 fungal genomes.</title>
        <authorList>
            <person name="Floudas D."/>
            <person name="Binder M."/>
            <person name="Riley R."/>
            <person name="Barry K."/>
            <person name="Blanchette R.A."/>
            <person name="Henrissat B."/>
            <person name="Martinez A.T."/>
            <person name="Otillar R."/>
            <person name="Spatafora J.W."/>
            <person name="Yadav J.S."/>
            <person name="Aerts A."/>
            <person name="Benoit I."/>
            <person name="Boyd A."/>
            <person name="Carlson A."/>
            <person name="Copeland A."/>
            <person name="Coutinho P.M."/>
            <person name="de Vries R.P."/>
            <person name="Ferreira P."/>
            <person name="Findley K."/>
            <person name="Foster B."/>
            <person name="Gaskell J."/>
            <person name="Glotzer D."/>
            <person name="Gorecki P."/>
            <person name="Heitman J."/>
            <person name="Hesse C."/>
            <person name="Hori C."/>
            <person name="Igarashi K."/>
            <person name="Jurgens J.A."/>
            <person name="Kallen N."/>
            <person name="Kersten P."/>
            <person name="Kohler A."/>
            <person name="Kuees U."/>
            <person name="Kumar T.K.A."/>
            <person name="Kuo A."/>
            <person name="LaButti K."/>
            <person name="Larrondo L.F."/>
            <person name="Lindquist E."/>
            <person name="Ling A."/>
            <person name="Lombard V."/>
            <person name="Lucas S."/>
            <person name="Lundell T."/>
            <person name="Martin R."/>
            <person name="McLaughlin D.J."/>
            <person name="Morgenstern I."/>
            <person name="Morin E."/>
            <person name="Murat C."/>
            <person name="Nagy L.G."/>
            <person name="Nolan M."/>
            <person name="Ohm R.A."/>
            <person name="Patyshakuliyeva A."/>
            <person name="Rokas A."/>
            <person name="Ruiz-Duenas F.J."/>
            <person name="Sabat G."/>
            <person name="Salamov A."/>
            <person name="Samejima M."/>
            <person name="Schmutz J."/>
            <person name="Slot J.C."/>
            <person name="St John F."/>
            <person name="Stenlid J."/>
            <person name="Sun H."/>
            <person name="Sun S."/>
            <person name="Syed K."/>
            <person name="Tsang A."/>
            <person name="Wiebenga A."/>
            <person name="Young D."/>
            <person name="Pisabarro A."/>
            <person name="Eastwood D.C."/>
            <person name="Martin F."/>
            <person name="Cullen D."/>
            <person name="Grigoriev I.V."/>
            <person name="Hibbett D.S."/>
        </authorList>
    </citation>
    <scope>NUCLEOTIDE SEQUENCE</scope>
    <source>
        <strain evidence="2">FP-58527</strain>
    </source>
</reference>
<dbReference type="InParanoid" id="S8E2K3"/>
<dbReference type="AlphaFoldDB" id="S8E2K3"/>
<dbReference type="Proteomes" id="UP000015241">
    <property type="component" value="Unassembled WGS sequence"/>
</dbReference>
<evidence type="ECO:0000313" key="2">
    <source>
        <dbReference type="Proteomes" id="UP000015241"/>
    </source>
</evidence>
<accession>S8E2K3</accession>
<dbReference type="HOGENOM" id="CLU_292871_0_0_1"/>
<dbReference type="OrthoDB" id="2526341at2759"/>
<name>S8E2K3_FOMSC</name>
<gene>
    <name evidence="1" type="ORF">FOMPIDRAFT_1017110</name>
</gene>
<sequence length="1039" mass="116279">MIIVPVNPNGAASNEGVDLSSDRVILTSAILDPWALPQDGLYLEVIASVSRTNIDGKPSFFVAATDMDKKFHVTPFEDIPGSETAREALRARAVALPKEFTQGRRGADEADVDATVKSPHLDIGTPSKIPTFVASSKGDDGPDFFWDKVCPAAITFLFGRPATFDRAKEVYIVRVPYVTKGFIAIRFFVRKEVDDSSKKTRYRHLLLNGFIELGVSRRYQACASDVTEKPPDVQIARSTVGQLHLVALYSNGRLSRTRPTQHPVFRSDIYVPDSSWRKKGPSHGACRTVYHRDSDMGVPSVTSSGGGGDQTAGSVVKTFRVPMLQASPLEAEAKTLLRGPLLCAPTARESIVELRSNRRIRFTRSEPGRTVLSYTRKDVSLGRDRDASFRTSPRYGRAARASGRSALVAPSLDCTTVKHISRTMQAKATYVSHYGSGRIRADVSHYDLLQARSESHDNRDGPMTARQGHGQREMLSASQTALHDCHTRHGLSGIPFPAFVDCYSGPSLHLRSTALQNRRTAMGYPKAHRLSFDNLYEIAQFVHGAEDLLNLARTCRTFKGDLARMPHVWRHLRNRSFEPPPPACPSFLSEIQYTALTMESVCMSCGVQVVRLSSVVWMLRARYLINHPSFERLVLLQIASIALSHYAPNQGRRWTRAEKQYPKVELGDHRLGQDALAKVHSGETDVPFAKRLTHLHEIAESSKLWDQWISQRRKIEKATIRQRVDRIVQHLRQLGYQNELYYLGTNHQKLYEHPLGSLPENLSDEVTPDLVRWMEDIRRVKQRLRIQWGYTEFLELLEKAVERMRSKALPGSVLPHTADIAMLSRTKMLAQTAVPDGPSYVRGTKISGISGRRSVSKALVAQLPTLLDCWRDERKQQLAGLLTSMAITVRRPSRDTLNLAVAVFRCRECSVALRWPDVLSHPHLYTRDNASQSYVRNSEPEHSTVICGLSITDDVFDSANRERLRSSSQWTSSRLEVRGEEVTQIISACGSNPATADVEELDRIDARLACSLCSESGQRVLAMGWRAAVRSLAPLLCRH</sequence>
<dbReference type="EMBL" id="KE504157">
    <property type="protein sequence ID" value="EPS99396.1"/>
    <property type="molecule type" value="Genomic_DNA"/>
</dbReference>
<evidence type="ECO:0008006" key="3">
    <source>
        <dbReference type="Google" id="ProtNLM"/>
    </source>
</evidence>
<proteinExistence type="predicted"/>